<feature type="transmembrane region" description="Helical" evidence="1">
    <location>
        <begin position="179"/>
        <end position="207"/>
    </location>
</feature>
<reference evidence="2 3" key="1">
    <citation type="submission" date="2019-03" db="EMBL/GenBank/DDBJ databases">
        <title>Nitrincola sp. nov. isolated from an Indian soda lake.</title>
        <authorList>
            <person name="Joshi A."/>
            <person name="Thite S.V."/>
            <person name="Joseph N."/>
            <person name="Dhotre D."/>
            <person name="Moorthy M."/>
            <person name="Shouche Y.S."/>
        </authorList>
    </citation>
    <scope>NUCLEOTIDE SEQUENCE [LARGE SCALE GENOMIC DNA]</scope>
    <source>
        <strain evidence="2 3">MEB193</strain>
    </source>
</reference>
<keyword evidence="1" id="KW-0472">Membrane</keyword>
<dbReference type="EMBL" id="SMRS01000002">
    <property type="protein sequence ID" value="KAA0875742.1"/>
    <property type="molecule type" value="Genomic_DNA"/>
</dbReference>
<name>A0A5A9W512_9GAMM</name>
<protein>
    <recommendedName>
        <fullName evidence="4">O-antigen ligase domain-containing protein</fullName>
    </recommendedName>
</protein>
<evidence type="ECO:0000313" key="2">
    <source>
        <dbReference type="EMBL" id="KAA0875742.1"/>
    </source>
</evidence>
<feature type="transmembrane region" description="Helical" evidence="1">
    <location>
        <begin position="294"/>
        <end position="314"/>
    </location>
</feature>
<evidence type="ECO:0000313" key="3">
    <source>
        <dbReference type="Proteomes" id="UP000325302"/>
    </source>
</evidence>
<feature type="transmembrane region" description="Helical" evidence="1">
    <location>
        <begin position="53"/>
        <end position="74"/>
    </location>
</feature>
<evidence type="ECO:0000256" key="1">
    <source>
        <dbReference type="SAM" id="Phobius"/>
    </source>
</evidence>
<sequence>MKFILWFLAISASQFYVFKSGVPQPSHLLLILIFSYFLFADQRNIYSIFSYKYVKPVILFFLYALFVNIFFAVINFHISFIFSILYFLFGLLTLVFVLFSLAKNESNFKPIIFSLYAGLALLFSLTLLEIGRFDFFPRFNAFFNDPNQMAFWALCVAASFFLLSSVYKIKIIYVASASIMLVFIILSSASRSALVGLLPMLLGLIILNKDYFGSVSTKLFGMILGLFFTSYFIYTISGLEQTQYLMDRFVTTDTDQQLSDRGYDRFADYYQYLFFGAGQGADFRFNSTHEIHSTWAGIFFYYGLIGFYIFLHFILKIFFKLSFAEKFIYLSPLIYGFSTFGARSPIFWVFIAIAIFVVYKRVKPL</sequence>
<accession>A0A5A9W512</accession>
<dbReference type="Proteomes" id="UP000325302">
    <property type="component" value="Unassembled WGS sequence"/>
</dbReference>
<feature type="transmembrane region" description="Helical" evidence="1">
    <location>
        <begin position="219"/>
        <end position="239"/>
    </location>
</feature>
<dbReference type="AlphaFoldDB" id="A0A5A9W512"/>
<organism evidence="2 3">
    <name type="scientific">Nitrincola tapanii</name>
    <dbReference type="NCBI Taxonomy" id="1708751"/>
    <lineage>
        <taxon>Bacteria</taxon>
        <taxon>Pseudomonadati</taxon>
        <taxon>Pseudomonadota</taxon>
        <taxon>Gammaproteobacteria</taxon>
        <taxon>Oceanospirillales</taxon>
        <taxon>Oceanospirillaceae</taxon>
        <taxon>Nitrincola</taxon>
    </lineage>
</organism>
<feature type="transmembrane region" description="Helical" evidence="1">
    <location>
        <begin position="334"/>
        <end position="359"/>
    </location>
</feature>
<feature type="transmembrane region" description="Helical" evidence="1">
    <location>
        <begin position="150"/>
        <end position="167"/>
    </location>
</feature>
<keyword evidence="3" id="KW-1185">Reference proteome</keyword>
<evidence type="ECO:0008006" key="4">
    <source>
        <dbReference type="Google" id="ProtNLM"/>
    </source>
</evidence>
<proteinExistence type="predicted"/>
<gene>
    <name evidence="2" type="ORF">E1H14_03370</name>
</gene>
<feature type="transmembrane region" description="Helical" evidence="1">
    <location>
        <begin position="25"/>
        <end position="41"/>
    </location>
</feature>
<dbReference type="OrthoDB" id="1936666at2"/>
<feature type="transmembrane region" description="Helical" evidence="1">
    <location>
        <begin position="111"/>
        <end position="130"/>
    </location>
</feature>
<dbReference type="RefSeq" id="WP_149390046.1">
    <property type="nucleotide sequence ID" value="NZ_SMRS01000002.1"/>
</dbReference>
<feature type="transmembrane region" description="Helical" evidence="1">
    <location>
        <begin position="80"/>
        <end position="99"/>
    </location>
</feature>
<keyword evidence="1" id="KW-0812">Transmembrane</keyword>
<comment type="caution">
    <text evidence="2">The sequence shown here is derived from an EMBL/GenBank/DDBJ whole genome shotgun (WGS) entry which is preliminary data.</text>
</comment>
<keyword evidence="1" id="KW-1133">Transmembrane helix</keyword>